<dbReference type="PANTHER" id="PTHR46889:SF4">
    <property type="entry name" value="TRANSPOSASE INSO FOR INSERTION SEQUENCE ELEMENT IS911B-RELATED"/>
    <property type="match status" value="1"/>
</dbReference>
<evidence type="ECO:0000259" key="1">
    <source>
        <dbReference type="Pfam" id="PF13683"/>
    </source>
</evidence>
<proteinExistence type="predicted"/>
<sequence>MPSFGSVGDAFDNAMMESFWSSMQIELLDRKRWNTRLELTNAILDYIEVFYNRRRRHSQLDYMTPAEFELTLTTSRTA</sequence>
<evidence type="ECO:0000313" key="2">
    <source>
        <dbReference type="EMBL" id="CAB4973029.1"/>
    </source>
</evidence>
<dbReference type="InterPro" id="IPR001584">
    <property type="entry name" value="Integrase_cat-core"/>
</dbReference>
<dbReference type="InterPro" id="IPR012337">
    <property type="entry name" value="RNaseH-like_sf"/>
</dbReference>
<dbReference type="AlphaFoldDB" id="A0A6J7M3L3"/>
<feature type="domain" description="Integrase catalytic" evidence="1">
    <location>
        <begin position="3"/>
        <end position="65"/>
    </location>
</feature>
<dbReference type="InterPro" id="IPR050900">
    <property type="entry name" value="Transposase_IS3/IS150/IS904"/>
</dbReference>
<accession>A0A6J7M3L3</accession>
<organism evidence="2">
    <name type="scientific">freshwater metagenome</name>
    <dbReference type="NCBI Taxonomy" id="449393"/>
    <lineage>
        <taxon>unclassified sequences</taxon>
        <taxon>metagenomes</taxon>
        <taxon>ecological metagenomes</taxon>
    </lineage>
</organism>
<dbReference type="Pfam" id="PF13683">
    <property type="entry name" value="rve_3"/>
    <property type="match status" value="1"/>
</dbReference>
<gene>
    <name evidence="2" type="ORF">UFOPK3954_00040</name>
</gene>
<dbReference type="PANTHER" id="PTHR46889">
    <property type="entry name" value="TRANSPOSASE INSF FOR INSERTION SEQUENCE IS3B-RELATED"/>
    <property type="match status" value="1"/>
</dbReference>
<dbReference type="GO" id="GO:0015074">
    <property type="term" value="P:DNA integration"/>
    <property type="evidence" value="ECO:0007669"/>
    <property type="project" value="InterPro"/>
</dbReference>
<name>A0A6J7M3L3_9ZZZZ</name>
<protein>
    <submittedName>
        <fullName evidence="2">Unannotated protein</fullName>
    </submittedName>
</protein>
<reference evidence="2" key="1">
    <citation type="submission" date="2020-05" db="EMBL/GenBank/DDBJ databases">
        <authorList>
            <person name="Chiriac C."/>
            <person name="Salcher M."/>
            <person name="Ghai R."/>
            <person name="Kavagutti S V."/>
        </authorList>
    </citation>
    <scope>NUCLEOTIDE SEQUENCE</scope>
</reference>
<dbReference type="EMBL" id="CAFBON010000002">
    <property type="protein sequence ID" value="CAB4973029.1"/>
    <property type="molecule type" value="Genomic_DNA"/>
</dbReference>
<dbReference type="SUPFAM" id="SSF53098">
    <property type="entry name" value="Ribonuclease H-like"/>
    <property type="match status" value="1"/>
</dbReference>